<feature type="binding site" evidence="7">
    <location>
        <position position="406"/>
    </location>
    <ligand>
        <name>AMP</name>
        <dbReference type="ChEBI" id="CHEBI:456215"/>
    </ligand>
</feature>
<dbReference type="GO" id="GO:0007602">
    <property type="term" value="P:phototransduction"/>
    <property type="evidence" value="ECO:0007669"/>
    <property type="project" value="UniProtKB-ARBA"/>
</dbReference>
<accession>A0AAN5CFX3</accession>
<dbReference type="InterPro" id="IPR002073">
    <property type="entry name" value="PDEase_catalytic_dom"/>
</dbReference>
<dbReference type="Gene3D" id="1.10.1300.10">
    <property type="entry name" value="3'5'-cyclic nucleotide phosphodiesterase, catalytic domain"/>
    <property type="match status" value="1"/>
</dbReference>
<evidence type="ECO:0000256" key="7">
    <source>
        <dbReference type="PIRSR" id="PIRSR623088-2"/>
    </source>
</evidence>
<dbReference type="GO" id="GO:0010628">
    <property type="term" value="P:positive regulation of gene expression"/>
    <property type="evidence" value="ECO:0007669"/>
    <property type="project" value="UniProtKB-ARBA"/>
</dbReference>
<comment type="cofactor">
    <cofactor evidence="9">
        <name>a divalent metal cation</name>
        <dbReference type="ChEBI" id="CHEBI:60240"/>
    </cofactor>
    <text evidence="9">Binds 2 divalent metal cations per subunit. Site 1 may preferentially bind zinc ions, while site 2 has a preference for magnesium and/or manganese ions.</text>
</comment>
<dbReference type="PROSITE" id="PS51845">
    <property type="entry name" value="PDEASE_I_2"/>
    <property type="match status" value="1"/>
</dbReference>
<dbReference type="GO" id="GO:0046872">
    <property type="term" value="F:metal ion binding"/>
    <property type="evidence" value="ECO:0007669"/>
    <property type="project" value="UniProtKB-KW"/>
</dbReference>
<evidence type="ECO:0000256" key="9">
    <source>
        <dbReference type="RuleBase" id="RU363067"/>
    </source>
</evidence>
<evidence type="ECO:0000313" key="12">
    <source>
        <dbReference type="EMBL" id="GMR41929.1"/>
    </source>
</evidence>
<dbReference type="InterPro" id="IPR023088">
    <property type="entry name" value="PDEase"/>
</dbReference>
<feature type="binding site" evidence="8">
    <location>
        <position position="517"/>
    </location>
    <ligand>
        <name>Zn(2+)</name>
        <dbReference type="ChEBI" id="CHEBI:29105"/>
        <label>1</label>
    </ligand>
</feature>
<feature type="binding site" evidence="8">
    <location>
        <position position="369"/>
    </location>
    <ligand>
        <name>Zn(2+)</name>
        <dbReference type="ChEBI" id="CHEBI:29105"/>
        <label>1</label>
    </ligand>
</feature>
<dbReference type="InterPro" id="IPR023174">
    <property type="entry name" value="PDEase_CS"/>
</dbReference>
<feature type="binding site" evidence="7">
    <location>
        <begin position="365"/>
        <end position="369"/>
    </location>
    <ligand>
        <name>AMP</name>
        <dbReference type="ChEBI" id="CHEBI:456215"/>
    </ligand>
</feature>
<feature type="binding site" evidence="8">
    <location>
        <position position="405"/>
    </location>
    <ligand>
        <name>Zn(2+)</name>
        <dbReference type="ChEBI" id="CHEBI:29105"/>
        <label>1</label>
    </ligand>
</feature>
<dbReference type="SMART" id="SM00065">
    <property type="entry name" value="GAF"/>
    <property type="match status" value="1"/>
</dbReference>
<dbReference type="InterPro" id="IPR029016">
    <property type="entry name" value="GAF-like_dom_sf"/>
</dbReference>
<dbReference type="Pfam" id="PF01590">
    <property type="entry name" value="GAF"/>
    <property type="match status" value="1"/>
</dbReference>
<evidence type="ECO:0000256" key="3">
    <source>
        <dbReference type="ARBA" id="ARBA00022535"/>
    </source>
</evidence>
<dbReference type="GO" id="GO:0010754">
    <property type="term" value="P:negative regulation of cGMP-mediated signaling"/>
    <property type="evidence" value="ECO:0007669"/>
    <property type="project" value="UniProtKB-ARBA"/>
</dbReference>
<evidence type="ECO:0000256" key="8">
    <source>
        <dbReference type="PIRSR" id="PIRSR623088-3"/>
    </source>
</evidence>
<feature type="binding site" evidence="7">
    <location>
        <position position="517"/>
    </location>
    <ligand>
        <name>AMP</name>
        <dbReference type="ChEBI" id="CHEBI:456215"/>
    </ligand>
</feature>
<reference evidence="13" key="1">
    <citation type="submission" date="2022-10" db="EMBL/GenBank/DDBJ databases">
        <title>Genome assembly of Pristionchus species.</title>
        <authorList>
            <person name="Yoshida K."/>
            <person name="Sommer R.J."/>
        </authorList>
    </citation>
    <scope>NUCLEOTIDE SEQUENCE [LARGE SCALE GENOMIC DNA]</scope>
    <source>
        <strain evidence="13">RS5460</strain>
    </source>
</reference>
<evidence type="ECO:0000256" key="6">
    <source>
        <dbReference type="PIRSR" id="PIRSR623088-1"/>
    </source>
</evidence>
<feature type="binding site" evidence="8">
    <location>
        <position position="406"/>
    </location>
    <ligand>
        <name>Zn(2+)</name>
        <dbReference type="ChEBI" id="CHEBI:29105"/>
        <label>2</label>
    </ligand>
</feature>
<dbReference type="SMART" id="SM00471">
    <property type="entry name" value="HDc"/>
    <property type="match status" value="1"/>
</dbReference>
<dbReference type="PRINTS" id="PR00387">
    <property type="entry name" value="PDIESTERASE1"/>
</dbReference>
<feature type="binding site" evidence="8">
    <location>
        <position position="406"/>
    </location>
    <ligand>
        <name>Zn(2+)</name>
        <dbReference type="ChEBI" id="CHEBI:29105"/>
        <label>1</label>
    </ligand>
</feature>
<evidence type="ECO:0000256" key="5">
    <source>
        <dbReference type="ARBA" id="ARBA00022801"/>
    </source>
</evidence>
<feature type="active site" description="Proton donor" evidence="6">
    <location>
        <position position="365"/>
    </location>
</feature>
<dbReference type="EC" id="3.1.4.-" evidence="9"/>
<gene>
    <name evidence="12" type="ORF">PMAYCL1PPCAC_12124</name>
</gene>
<dbReference type="InterPro" id="IPR003607">
    <property type="entry name" value="HD/PDEase_dom"/>
</dbReference>
<comment type="similarity">
    <text evidence="2 9">Belongs to the cyclic nucleotide phosphodiesterase family.</text>
</comment>
<feature type="domain" description="PDEase" evidence="11">
    <location>
        <begin position="285"/>
        <end position="611"/>
    </location>
</feature>
<evidence type="ECO:0000256" key="1">
    <source>
        <dbReference type="ARBA" id="ARBA00001073"/>
    </source>
</evidence>
<keyword evidence="5 9" id="KW-0378">Hydrolase</keyword>
<feature type="region of interest" description="Disordered" evidence="10">
    <location>
        <begin position="1"/>
        <end position="63"/>
    </location>
</feature>
<sequence>MSVTAHMRRNSSPHVHSNAIVRVNTPPRKISQPARLAMNNNESSEDEAENGLRARPASQMTQLSSSRLVSSCSSCSSFGHSEEGGHSSSHLPSLLPSSSYSIAHLIYERIMARCPEMTPIVERFTRDLLNLCHAEACSIFLIDPITRELVAEIPKSDGRTTEVRLPPGLGIVGRVASTKVIMNVREVERSPYFYRQVDELTGFRTRNILCMPLCGAHGEVLGVVSLCNRRGRSHFSRHDQLAASSCAVFFETSLSHCLLSGTVAGSRIRSHMAAEFSVQGSHLLVNPEEIRRLSSLPLPPTSHFSPHFTSFHFIPRSIGGGDAYVEASIAIFNELGFINRYRIERKKLAGFVLRVAQGYRNVPYHNWSHAFAVAHFAFLLLRTPAVRGQLDELERLSLVIACLCHDIDHRGTTNSFQKQARTPLAQLYSSEGSVLERHHYQQTTNILSEVECDILCNLTGNQHKAVYDHIKEIILATDIAQHMTKVGEMRKMITQGINPSREQHHYLMVCLLMTASDLSDQTKHFKNSKGIAESIYTEFFSQGDLEKQMGAAPVEMMDRDRACVPRVQIDFIDTVALPVFDMLSSAVTESLPTFHSLLNNRRCWAYLEEIFKERGVTTNGLDFLRDQMLEDEVLSRARAHSARADIDRVLQSIDWTPLDPSKLDHL</sequence>
<evidence type="ECO:0000259" key="11">
    <source>
        <dbReference type="PROSITE" id="PS51845"/>
    </source>
</evidence>
<dbReference type="PANTHER" id="PTHR11347">
    <property type="entry name" value="CYCLIC NUCLEOTIDE PHOSPHODIESTERASE"/>
    <property type="match status" value="1"/>
</dbReference>
<dbReference type="GO" id="GO:0008340">
    <property type="term" value="P:determination of adult lifespan"/>
    <property type="evidence" value="ECO:0007669"/>
    <property type="project" value="UniProtKB-ARBA"/>
</dbReference>
<keyword evidence="4 8" id="KW-0479">Metal-binding</keyword>
<dbReference type="InterPro" id="IPR003018">
    <property type="entry name" value="GAF"/>
</dbReference>
<dbReference type="SUPFAM" id="SSF109604">
    <property type="entry name" value="HD-domain/PDEase-like"/>
    <property type="match status" value="1"/>
</dbReference>
<dbReference type="GO" id="GO:0010446">
    <property type="term" value="P:response to alkaline pH"/>
    <property type="evidence" value="ECO:0007669"/>
    <property type="project" value="UniProtKB-ARBA"/>
</dbReference>
<dbReference type="Proteomes" id="UP001328107">
    <property type="component" value="Unassembled WGS sequence"/>
</dbReference>
<dbReference type="GO" id="GO:0006935">
    <property type="term" value="P:chemotaxis"/>
    <property type="evidence" value="ECO:0007669"/>
    <property type="project" value="UniProtKB-ARBA"/>
</dbReference>
<dbReference type="FunFam" id="1.10.1300.10:FF:000003">
    <property type="entry name" value="Phosphodiesterase"/>
    <property type="match status" value="1"/>
</dbReference>
<organism evidence="12 13">
    <name type="scientific">Pristionchus mayeri</name>
    <dbReference type="NCBI Taxonomy" id="1317129"/>
    <lineage>
        <taxon>Eukaryota</taxon>
        <taxon>Metazoa</taxon>
        <taxon>Ecdysozoa</taxon>
        <taxon>Nematoda</taxon>
        <taxon>Chromadorea</taxon>
        <taxon>Rhabditida</taxon>
        <taxon>Rhabditina</taxon>
        <taxon>Diplogasteromorpha</taxon>
        <taxon>Diplogasteroidea</taxon>
        <taxon>Neodiplogasteridae</taxon>
        <taxon>Pristionchus</taxon>
    </lineage>
</organism>
<comment type="caution">
    <text evidence="12">The sequence shown here is derived from an EMBL/GenBank/DDBJ whole genome shotgun (WGS) entry which is preliminary data.</text>
</comment>
<feature type="compositionally biased region" description="Basic residues" evidence="10">
    <location>
        <begin position="1"/>
        <end position="11"/>
    </location>
</feature>
<comment type="catalytic activity">
    <reaction evidence="1">
        <text>a nucleoside 3',5'-cyclic phosphate + H2O = a nucleoside 5'-phosphate + H(+)</text>
        <dbReference type="Rhea" id="RHEA:14653"/>
        <dbReference type="ChEBI" id="CHEBI:15377"/>
        <dbReference type="ChEBI" id="CHEBI:15378"/>
        <dbReference type="ChEBI" id="CHEBI:57867"/>
        <dbReference type="ChEBI" id="CHEBI:58464"/>
        <dbReference type="EC" id="3.1.4.17"/>
    </reaction>
</comment>
<dbReference type="EMBL" id="BTRK01000003">
    <property type="protein sequence ID" value="GMR41929.1"/>
    <property type="molecule type" value="Genomic_DNA"/>
</dbReference>
<dbReference type="Pfam" id="PF00233">
    <property type="entry name" value="PDEase_I"/>
    <property type="match status" value="1"/>
</dbReference>
<dbReference type="PROSITE" id="PS00126">
    <property type="entry name" value="PDEASE_I_1"/>
    <property type="match status" value="1"/>
</dbReference>
<evidence type="ECO:0000256" key="2">
    <source>
        <dbReference type="ARBA" id="ARBA00007648"/>
    </source>
</evidence>
<dbReference type="CDD" id="cd00077">
    <property type="entry name" value="HDc"/>
    <property type="match status" value="1"/>
</dbReference>
<dbReference type="Gene3D" id="3.30.450.40">
    <property type="match status" value="1"/>
</dbReference>
<proteinExistence type="inferred from homology"/>
<dbReference type="GO" id="GO:0042542">
    <property type="term" value="P:response to hydrogen peroxide"/>
    <property type="evidence" value="ECO:0007669"/>
    <property type="project" value="UniProtKB-ARBA"/>
</dbReference>
<dbReference type="InterPro" id="IPR036971">
    <property type="entry name" value="PDEase_catalytic_dom_sf"/>
</dbReference>
<evidence type="ECO:0000256" key="10">
    <source>
        <dbReference type="SAM" id="MobiDB-lite"/>
    </source>
</evidence>
<keyword evidence="3" id="KW-0140">cGMP</keyword>
<dbReference type="GO" id="GO:0007635">
    <property type="term" value="P:chemosensory behavior"/>
    <property type="evidence" value="ECO:0007669"/>
    <property type="project" value="UniProtKB-ARBA"/>
</dbReference>
<dbReference type="AlphaFoldDB" id="A0AAN5CFX3"/>
<dbReference type="GO" id="GO:0004114">
    <property type="term" value="F:3',5'-cyclic-nucleotide phosphodiesterase activity"/>
    <property type="evidence" value="ECO:0007669"/>
    <property type="project" value="UniProtKB-EC"/>
</dbReference>
<evidence type="ECO:0000256" key="4">
    <source>
        <dbReference type="ARBA" id="ARBA00022723"/>
    </source>
</evidence>
<name>A0AAN5CFX3_9BILA</name>
<feature type="binding site" evidence="7">
    <location>
        <position position="568"/>
    </location>
    <ligand>
        <name>AMP</name>
        <dbReference type="ChEBI" id="CHEBI:456215"/>
    </ligand>
</feature>
<evidence type="ECO:0000313" key="13">
    <source>
        <dbReference type="Proteomes" id="UP001328107"/>
    </source>
</evidence>
<keyword evidence="13" id="KW-1185">Reference proteome</keyword>
<protein>
    <recommendedName>
        <fullName evidence="9">Phosphodiesterase</fullName>
        <ecNumber evidence="9">3.1.4.-</ecNumber>
    </recommendedName>
</protein>
<dbReference type="SUPFAM" id="SSF55781">
    <property type="entry name" value="GAF domain-like"/>
    <property type="match status" value="1"/>
</dbReference>